<evidence type="ECO:0000256" key="3">
    <source>
        <dbReference type="ARBA" id="ARBA00038980"/>
    </source>
</evidence>
<feature type="domain" description="Aldehyde dehydrogenase" evidence="9">
    <location>
        <begin position="25"/>
        <end position="100"/>
    </location>
</feature>
<evidence type="ECO:0000256" key="2">
    <source>
        <dbReference type="ARBA" id="ARBA00023002"/>
    </source>
</evidence>
<keyword evidence="2" id="KW-0560">Oxidoreductase</keyword>
<name>A0A1T3CJQ3_9HYPO</name>
<dbReference type="GO" id="GO:0008886">
    <property type="term" value="F:glyceraldehyde-3-phosphate dehydrogenase (NADP+) (non-phosphorylating) activity"/>
    <property type="evidence" value="ECO:0007669"/>
    <property type="project" value="UniProtKB-EC"/>
</dbReference>
<dbReference type="Gene3D" id="3.40.605.10">
    <property type="entry name" value="Aldehyde Dehydrogenase, Chain A, domain 1"/>
    <property type="match status" value="1"/>
</dbReference>
<evidence type="ECO:0000313" key="11">
    <source>
        <dbReference type="Proteomes" id="UP000191004"/>
    </source>
</evidence>
<comment type="caution">
    <text evidence="10">The sequence shown here is derived from an EMBL/GenBank/DDBJ whole genome shotgun (WGS) entry which is preliminary data.</text>
</comment>
<evidence type="ECO:0000256" key="4">
    <source>
        <dbReference type="ARBA" id="ARBA00040853"/>
    </source>
</evidence>
<dbReference type="GO" id="GO:0008911">
    <property type="term" value="F:lactaldehyde dehydrogenase (NAD+) activity"/>
    <property type="evidence" value="ECO:0007669"/>
    <property type="project" value="TreeGrafter"/>
</dbReference>
<evidence type="ECO:0000256" key="6">
    <source>
        <dbReference type="ARBA" id="ARBA00042646"/>
    </source>
</evidence>
<reference evidence="10 11" key="1">
    <citation type="submission" date="2016-04" db="EMBL/GenBank/DDBJ databases">
        <title>Multiple horizontal gene transfer events from other fungi enriched the ability of the initially mycotrophic fungus Trichoderma (Ascomycota) to feed on dead plant biomass.</title>
        <authorList>
            <person name="Atanasova L."/>
            <person name="Chenthamara K."/>
            <person name="Zhang J."/>
            <person name="Grujic M."/>
            <person name="Henrissat B."/>
            <person name="Kuo A."/>
            <person name="Aertz A."/>
            <person name="Salamov A."/>
            <person name="Lipzen A."/>
            <person name="Labutti K."/>
            <person name="Barry K."/>
            <person name="Miao Y."/>
            <person name="Rahimi M.J."/>
            <person name="Shen Q."/>
            <person name="Grigoriev I.V."/>
            <person name="Kubicek C.P."/>
            <person name="Druzhinina I.S."/>
        </authorList>
    </citation>
    <scope>NUCLEOTIDE SEQUENCE [LARGE SCALE GENOMIC DNA]</scope>
    <source>
        <strain evidence="10 11">NJAU 4742</strain>
    </source>
</reference>
<comment type="similarity">
    <text evidence="1">Belongs to the aldehyde dehydrogenase family.</text>
</comment>
<evidence type="ECO:0000313" key="10">
    <source>
        <dbReference type="EMBL" id="OPB41251.1"/>
    </source>
</evidence>
<organism evidence="10 11">
    <name type="scientific">Trichoderma guizhouense</name>
    <dbReference type="NCBI Taxonomy" id="1491466"/>
    <lineage>
        <taxon>Eukaryota</taxon>
        <taxon>Fungi</taxon>
        <taxon>Dikarya</taxon>
        <taxon>Ascomycota</taxon>
        <taxon>Pezizomycotina</taxon>
        <taxon>Sordariomycetes</taxon>
        <taxon>Hypocreomycetidae</taxon>
        <taxon>Hypocreales</taxon>
        <taxon>Hypocreaceae</taxon>
        <taxon>Trichoderma</taxon>
    </lineage>
</organism>
<dbReference type="Proteomes" id="UP000191004">
    <property type="component" value="Unassembled WGS sequence"/>
</dbReference>
<dbReference type="AlphaFoldDB" id="A0A1T3CJQ3"/>
<dbReference type="PANTHER" id="PTHR42991:SF1">
    <property type="entry name" value="ALDEHYDE DEHYDROGENASE"/>
    <property type="match status" value="1"/>
</dbReference>
<dbReference type="PANTHER" id="PTHR42991">
    <property type="entry name" value="ALDEHYDE DEHYDROGENASE"/>
    <property type="match status" value="1"/>
</dbReference>
<dbReference type="InterPro" id="IPR016161">
    <property type="entry name" value="Ald_DH/histidinol_DH"/>
</dbReference>
<dbReference type="InterPro" id="IPR016162">
    <property type="entry name" value="Ald_DH_N"/>
</dbReference>
<dbReference type="InterPro" id="IPR015590">
    <property type="entry name" value="Aldehyde_DH_dom"/>
</dbReference>
<evidence type="ECO:0000256" key="5">
    <source>
        <dbReference type="ARBA" id="ARBA00042470"/>
    </source>
</evidence>
<proteinExistence type="inferred from homology"/>
<dbReference type="EC" id="1.2.1.9" evidence="3"/>
<evidence type="ECO:0000256" key="1">
    <source>
        <dbReference type="ARBA" id="ARBA00009986"/>
    </source>
</evidence>
<gene>
    <name evidence="10" type="ORF">A0O28_0079690</name>
</gene>
<protein>
    <recommendedName>
        <fullName evidence="4">NADP-dependent glyceraldehyde-3-phosphate dehydrogenase</fullName>
        <ecNumber evidence="3">1.2.1.9</ecNumber>
    </recommendedName>
    <alternativeName>
        <fullName evidence="5">Glyceraldehyde-3-phosphate dehydrogenase [NADP(+)]</fullName>
    </alternativeName>
    <alternativeName>
        <fullName evidence="6">Non-phosphorylating glyceraldehyde 3-phosphate dehydrogenase</fullName>
    </alternativeName>
    <alternativeName>
        <fullName evidence="7">Triosephosphate dehydrogenase</fullName>
    </alternativeName>
</protein>
<comment type="catalytic activity">
    <reaction evidence="8">
        <text>D-glyceraldehyde 3-phosphate + NADP(+) + H2O = (2R)-3-phosphoglycerate + NADPH + 2 H(+)</text>
        <dbReference type="Rhea" id="RHEA:14669"/>
        <dbReference type="ChEBI" id="CHEBI:15377"/>
        <dbReference type="ChEBI" id="CHEBI:15378"/>
        <dbReference type="ChEBI" id="CHEBI:57783"/>
        <dbReference type="ChEBI" id="CHEBI:58272"/>
        <dbReference type="ChEBI" id="CHEBI:58349"/>
        <dbReference type="ChEBI" id="CHEBI:59776"/>
        <dbReference type="EC" id="1.2.1.9"/>
    </reaction>
</comment>
<accession>A0A1T3CJQ3</accession>
<dbReference type="EMBL" id="LVVK01000015">
    <property type="protein sequence ID" value="OPB41251.1"/>
    <property type="molecule type" value="Genomic_DNA"/>
</dbReference>
<evidence type="ECO:0000256" key="8">
    <source>
        <dbReference type="ARBA" id="ARBA00049186"/>
    </source>
</evidence>
<evidence type="ECO:0000256" key="7">
    <source>
        <dbReference type="ARBA" id="ARBA00043052"/>
    </source>
</evidence>
<dbReference type="InterPro" id="IPR051020">
    <property type="entry name" value="ALDH-related_metabolic_enz"/>
</dbReference>
<evidence type="ECO:0000259" key="9">
    <source>
        <dbReference type="Pfam" id="PF00171"/>
    </source>
</evidence>
<dbReference type="SUPFAM" id="SSF53720">
    <property type="entry name" value="ALDH-like"/>
    <property type="match status" value="1"/>
</dbReference>
<keyword evidence="11" id="KW-1185">Reference proteome</keyword>
<dbReference type="Pfam" id="PF00171">
    <property type="entry name" value="Aldedh"/>
    <property type="match status" value="1"/>
</dbReference>
<sequence>MAPLNFESFYNVIDGELEATAEIRHGINPATLEQLPPVPVSTRNDVNRAVTAAQRASTAWAATPIEERKQKVIQYADAVDALANEFGKMMILEQGKPGRLMARPIS</sequence>